<comment type="caution">
    <text evidence="4">The sequence shown here is derived from an EMBL/GenBank/DDBJ whole genome shotgun (WGS) entry which is preliminary data.</text>
</comment>
<keyword evidence="2 3" id="KW-0501">Molybdenum cofactor biosynthesis</keyword>
<organism evidence="4 5">
    <name type="scientific">Methanoculleus taiwanensis</name>
    <dbReference type="NCBI Taxonomy" id="1550565"/>
    <lineage>
        <taxon>Archaea</taxon>
        <taxon>Methanobacteriati</taxon>
        <taxon>Methanobacteriota</taxon>
        <taxon>Stenosarchaea group</taxon>
        <taxon>Methanomicrobia</taxon>
        <taxon>Methanomicrobiales</taxon>
        <taxon>Methanomicrobiaceae</taxon>
        <taxon>Methanoculleus</taxon>
    </lineage>
</organism>
<dbReference type="SUPFAM" id="SSF53927">
    <property type="entry name" value="Cytidine deaminase-like"/>
    <property type="match status" value="1"/>
</dbReference>
<comment type="caution">
    <text evidence="3">Lacks conserved residue(s) required for the propagation of feature annotation.</text>
</comment>
<evidence type="ECO:0000256" key="3">
    <source>
        <dbReference type="HAMAP-Rule" id="MF_00187"/>
    </source>
</evidence>
<evidence type="ECO:0000313" key="5">
    <source>
        <dbReference type="Proteomes" id="UP000290932"/>
    </source>
</evidence>
<feature type="binding site" evidence="3">
    <location>
        <begin position="248"/>
        <end position="253"/>
    </location>
    <ligand>
        <name>Mo-bis(molybdopterin guanine dinucleotide)</name>
        <dbReference type="ChEBI" id="CHEBI:60539"/>
    </ligand>
</feature>
<dbReference type="GO" id="GO:0006777">
    <property type="term" value="P:Mo-molybdopterin cofactor biosynthetic process"/>
    <property type="evidence" value="ECO:0007669"/>
    <property type="project" value="UniProtKB-UniRule"/>
</dbReference>
<dbReference type="InterPro" id="IPR016193">
    <property type="entry name" value="Cytidine_deaminase-like"/>
</dbReference>
<dbReference type="GO" id="GO:0016783">
    <property type="term" value="F:sulfurtransferase activity"/>
    <property type="evidence" value="ECO:0007669"/>
    <property type="project" value="InterPro"/>
</dbReference>
<dbReference type="Gene3D" id="3.40.140.10">
    <property type="entry name" value="Cytidine Deaminase, domain 2"/>
    <property type="match status" value="1"/>
</dbReference>
<gene>
    <name evidence="3" type="primary">fdhD</name>
    <name evidence="4" type="ORF">ABH15_10450</name>
</gene>
<evidence type="ECO:0000256" key="2">
    <source>
        <dbReference type="ARBA" id="ARBA00023150"/>
    </source>
</evidence>
<dbReference type="GO" id="GO:0005737">
    <property type="term" value="C:cytoplasm"/>
    <property type="evidence" value="ECO:0007669"/>
    <property type="project" value="UniProtKB-SubCell"/>
</dbReference>
<dbReference type="PIRSF" id="PIRSF015626">
    <property type="entry name" value="FdhD"/>
    <property type="match status" value="1"/>
</dbReference>
<evidence type="ECO:0000256" key="1">
    <source>
        <dbReference type="ARBA" id="ARBA00022490"/>
    </source>
</evidence>
<dbReference type="PANTHER" id="PTHR30592:SF1">
    <property type="entry name" value="SULFUR CARRIER PROTEIN FDHD"/>
    <property type="match status" value="1"/>
</dbReference>
<keyword evidence="5" id="KW-1185">Reference proteome</keyword>
<dbReference type="OrthoDB" id="57189at2157"/>
<evidence type="ECO:0000313" key="4">
    <source>
        <dbReference type="EMBL" id="RXE56479.1"/>
    </source>
</evidence>
<dbReference type="EMBL" id="LHQS01000002">
    <property type="protein sequence ID" value="RXE56479.1"/>
    <property type="molecule type" value="Genomic_DNA"/>
</dbReference>
<accession>A0A498H0M6</accession>
<comment type="subcellular location">
    <subcellularLocation>
        <location evidence="3">Cytoplasm</location>
    </subcellularLocation>
</comment>
<dbReference type="PANTHER" id="PTHR30592">
    <property type="entry name" value="FORMATE DEHYDROGENASE"/>
    <property type="match status" value="1"/>
</dbReference>
<comment type="function">
    <text evidence="3">Required for formate dehydrogenase (FDH) activity.</text>
</comment>
<proteinExistence type="inferred from homology"/>
<reference evidence="4 5" key="1">
    <citation type="journal article" date="2015" name="Int. J. Syst. Evol. Microbiol.">
        <title>Methanoculleus taiwanensis sp. nov., a methanogen isolated from deep marine sediment at the deformation front area near Taiwan.</title>
        <authorList>
            <person name="Weng C.Y."/>
            <person name="Chen S.C."/>
            <person name="Lai M.C."/>
            <person name="Wu S.Y."/>
            <person name="Lin S."/>
            <person name="Yang T.F."/>
            <person name="Chen P.C."/>
        </authorList>
    </citation>
    <scope>NUCLEOTIDE SEQUENCE [LARGE SCALE GENOMIC DNA]</scope>
    <source>
        <strain evidence="4 5">CYW4</strain>
    </source>
</reference>
<dbReference type="NCBIfam" id="TIGR00129">
    <property type="entry name" value="fdhD_narQ"/>
    <property type="match status" value="1"/>
</dbReference>
<protein>
    <recommendedName>
        <fullName evidence="3">Protein FdhD</fullName>
    </recommendedName>
</protein>
<dbReference type="AlphaFoldDB" id="A0A498H0M6"/>
<dbReference type="RefSeq" id="WP_128694275.1">
    <property type="nucleotide sequence ID" value="NZ_LHQS01000002.1"/>
</dbReference>
<dbReference type="InterPro" id="IPR003786">
    <property type="entry name" value="FdhD"/>
</dbReference>
<dbReference type="Gene3D" id="3.10.20.10">
    <property type="match status" value="1"/>
</dbReference>
<dbReference type="HAMAP" id="MF_00187">
    <property type="entry name" value="FdhD"/>
    <property type="match status" value="1"/>
</dbReference>
<dbReference type="Proteomes" id="UP000290932">
    <property type="component" value="Unassembled WGS sequence"/>
</dbReference>
<sequence>MQSENSTRATCSGLTKEYDVYTVSETGIGNGRVEVCVEDTVTLLLNDTRIANLTVTPAELEEFALGYAVCEGLVPGPSAVESITVDGLTVHIRTNAFHEERISPETEIRSSGGVGVKTPWHELAAPVQGNLLLDLDTIFGGMDTLHRMASTWKSTGGTHCSVIIDADGVLQSHAEDMGRHTSVDKAVGKALSAGIDLSGCFMACTGRMPAGMVAKASRAGVPVIVTNNAPFSTGIDLARRLDMTLVGFARRPRAVVYSAPHRIRDI</sequence>
<comment type="similarity">
    <text evidence="3">Belongs to the FdhD family.</text>
</comment>
<dbReference type="Pfam" id="PF02634">
    <property type="entry name" value="FdhD-NarQ"/>
    <property type="match status" value="1"/>
</dbReference>
<keyword evidence="1 3" id="KW-0963">Cytoplasm</keyword>
<name>A0A498H0M6_9EURY</name>